<sequence>MNFVDEEPAGYNDHVVLDLASRHIAKRPREESNDDRAEEHGSKRAKFDIEGLWSVDVGQLLANDALSYLLFDTASPVPSTSYNQIFVEVRVKNPEWMFIQAAKDYAANHSKQYREASEEDHFARGFEGSILVWFTFRQRCTSHGSQDPIQLVYEWLVAFSKRIHGTSALKLGVINIHVEDGNTYGCLIDTTSTLAWISAAYEHGRQIANPPHNMWVRGTMELAEGLKWVLLIRSLSRKVTPSYRELIHVLDKLCKRFSRGFQALDEANLAPRRDIEIMQGSDGQPFDCATLGGHVTYANLLAVFDSFLDDQNDPSPTG</sequence>
<dbReference type="EMBL" id="JAYKXP010000030">
    <property type="protein sequence ID" value="KAK7043071.1"/>
    <property type="molecule type" value="Genomic_DNA"/>
</dbReference>
<accession>A0AAW0CTB8</accession>
<comment type="caution">
    <text evidence="1">The sequence shown here is derived from an EMBL/GenBank/DDBJ whole genome shotgun (WGS) entry which is preliminary data.</text>
</comment>
<reference evidence="1 2" key="1">
    <citation type="submission" date="2024-01" db="EMBL/GenBank/DDBJ databases">
        <title>A draft genome for a cacao thread blight-causing isolate of Paramarasmius palmivorus.</title>
        <authorList>
            <person name="Baruah I.K."/>
            <person name="Bukari Y."/>
            <person name="Amoako-Attah I."/>
            <person name="Meinhardt L.W."/>
            <person name="Bailey B.A."/>
            <person name="Cohen S.P."/>
        </authorList>
    </citation>
    <scope>NUCLEOTIDE SEQUENCE [LARGE SCALE GENOMIC DNA]</scope>
    <source>
        <strain evidence="1 2">GH-12</strain>
    </source>
</reference>
<organism evidence="1 2">
    <name type="scientific">Paramarasmius palmivorus</name>
    <dbReference type="NCBI Taxonomy" id="297713"/>
    <lineage>
        <taxon>Eukaryota</taxon>
        <taxon>Fungi</taxon>
        <taxon>Dikarya</taxon>
        <taxon>Basidiomycota</taxon>
        <taxon>Agaricomycotina</taxon>
        <taxon>Agaricomycetes</taxon>
        <taxon>Agaricomycetidae</taxon>
        <taxon>Agaricales</taxon>
        <taxon>Marasmiineae</taxon>
        <taxon>Marasmiaceae</taxon>
        <taxon>Paramarasmius</taxon>
    </lineage>
</organism>
<dbReference type="AlphaFoldDB" id="A0AAW0CTB8"/>
<proteinExistence type="predicted"/>
<gene>
    <name evidence="1" type="ORF">VNI00_008809</name>
</gene>
<protein>
    <submittedName>
        <fullName evidence="1">Uncharacterized protein</fullName>
    </submittedName>
</protein>
<evidence type="ECO:0000313" key="1">
    <source>
        <dbReference type="EMBL" id="KAK7043071.1"/>
    </source>
</evidence>
<keyword evidence="2" id="KW-1185">Reference proteome</keyword>
<evidence type="ECO:0000313" key="2">
    <source>
        <dbReference type="Proteomes" id="UP001383192"/>
    </source>
</evidence>
<dbReference type="Proteomes" id="UP001383192">
    <property type="component" value="Unassembled WGS sequence"/>
</dbReference>
<name>A0AAW0CTB8_9AGAR</name>